<sequence length="79" mass="9023">MKKFKLERDRTNWWRSSMPTKTPTSSRNRGFDVLIFMLAVRIKVQQLNNVLLVCAAKQAVGGEPALPKGQNQIHSDYCC</sequence>
<proteinExistence type="predicted"/>
<keyword evidence="2" id="KW-1185">Reference proteome</keyword>
<evidence type="ECO:0000313" key="1">
    <source>
        <dbReference type="EMBL" id="MEP1059551.1"/>
    </source>
</evidence>
<organism evidence="1 2">
    <name type="scientific">Stenomitos frigidus AS-A4</name>
    <dbReference type="NCBI Taxonomy" id="2933935"/>
    <lineage>
        <taxon>Bacteria</taxon>
        <taxon>Bacillati</taxon>
        <taxon>Cyanobacteriota</taxon>
        <taxon>Cyanophyceae</taxon>
        <taxon>Leptolyngbyales</taxon>
        <taxon>Leptolyngbyaceae</taxon>
        <taxon>Stenomitos</taxon>
    </lineage>
</organism>
<name>A0ABV0KKK6_9CYAN</name>
<reference evidence="1 2" key="1">
    <citation type="submission" date="2022-04" db="EMBL/GenBank/DDBJ databases">
        <title>Positive selection, recombination, and allopatry shape intraspecific diversity of widespread and dominant cyanobacteria.</title>
        <authorList>
            <person name="Wei J."/>
            <person name="Shu W."/>
            <person name="Hu C."/>
        </authorList>
    </citation>
    <scope>NUCLEOTIDE SEQUENCE [LARGE SCALE GENOMIC DNA]</scope>
    <source>
        <strain evidence="1 2">AS-A4</strain>
    </source>
</reference>
<dbReference type="EMBL" id="JAMPLM010000011">
    <property type="protein sequence ID" value="MEP1059551.1"/>
    <property type="molecule type" value="Genomic_DNA"/>
</dbReference>
<protein>
    <submittedName>
        <fullName evidence="1">Uncharacterized protein</fullName>
    </submittedName>
</protein>
<accession>A0ABV0KKK6</accession>
<comment type="caution">
    <text evidence="1">The sequence shown here is derived from an EMBL/GenBank/DDBJ whole genome shotgun (WGS) entry which is preliminary data.</text>
</comment>
<dbReference type="Proteomes" id="UP001476950">
    <property type="component" value="Unassembled WGS sequence"/>
</dbReference>
<evidence type="ECO:0000313" key="2">
    <source>
        <dbReference type="Proteomes" id="UP001476950"/>
    </source>
</evidence>
<dbReference type="RefSeq" id="WP_190446515.1">
    <property type="nucleotide sequence ID" value="NZ_JAMPLM010000011.1"/>
</dbReference>
<gene>
    <name evidence="1" type="ORF">NDI38_13985</name>
</gene>